<proteinExistence type="predicted"/>
<evidence type="ECO:0000259" key="2">
    <source>
        <dbReference type="PROSITE" id="PS50011"/>
    </source>
</evidence>
<feature type="non-terminal residue" evidence="3">
    <location>
        <position position="1"/>
    </location>
</feature>
<dbReference type="PROSITE" id="PS00107">
    <property type="entry name" value="PROTEIN_KINASE_ATP"/>
    <property type="match status" value="1"/>
</dbReference>
<dbReference type="Proteomes" id="UP000789901">
    <property type="component" value="Unassembled WGS sequence"/>
</dbReference>
<dbReference type="PROSITE" id="PS50011">
    <property type="entry name" value="PROTEIN_KINASE_DOM"/>
    <property type="match status" value="1"/>
</dbReference>
<name>A0ABN7XCP3_GIGMA</name>
<keyword evidence="1" id="KW-0547">Nucleotide-binding</keyword>
<feature type="domain" description="Protein kinase" evidence="2">
    <location>
        <begin position="71"/>
        <end position="117"/>
    </location>
</feature>
<sequence>IIQPDRPFLNNFFSLKVLLTMSTDNNLKLNIIENNEDEQKSENASLGYLRKLEEYLNELKITRFDYSQFNFDNLKVIGQGGFAIVYFIELQGMNYAVKRLKNNIYIDDNTFKRLKRE</sequence>
<gene>
    <name evidence="3" type="ORF">GMARGA_LOCUS41226</name>
</gene>
<feature type="binding site" evidence="1">
    <location>
        <position position="98"/>
    </location>
    <ligand>
        <name>ATP</name>
        <dbReference type="ChEBI" id="CHEBI:30616"/>
    </ligand>
</feature>
<comment type="caution">
    <text evidence="3">The sequence shown here is derived from an EMBL/GenBank/DDBJ whole genome shotgun (WGS) entry which is preliminary data.</text>
</comment>
<evidence type="ECO:0000256" key="1">
    <source>
        <dbReference type="PROSITE-ProRule" id="PRU10141"/>
    </source>
</evidence>
<dbReference type="InterPro" id="IPR000719">
    <property type="entry name" value="Prot_kinase_dom"/>
</dbReference>
<dbReference type="Gene3D" id="3.30.200.20">
    <property type="entry name" value="Phosphorylase Kinase, domain 1"/>
    <property type="match status" value="1"/>
</dbReference>
<keyword evidence="4" id="KW-1185">Reference proteome</keyword>
<evidence type="ECO:0000313" key="3">
    <source>
        <dbReference type="EMBL" id="CAG8852405.1"/>
    </source>
</evidence>
<organism evidence="3 4">
    <name type="scientific">Gigaspora margarita</name>
    <dbReference type="NCBI Taxonomy" id="4874"/>
    <lineage>
        <taxon>Eukaryota</taxon>
        <taxon>Fungi</taxon>
        <taxon>Fungi incertae sedis</taxon>
        <taxon>Mucoromycota</taxon>
        <taxon>Glomeromycotina</taxon>
        <taxon>Glomeromycetes</taxon>
        <taxon>Diversisporales</taxon>
        <taxon>Gigasporaceae</taxon>
        <taxon>Gigaspora</taxon>
    </lineage>
</organism>
<accession>A0ABN7XCP3</accession>
<keyword evidence="1" id="KW-0067">ATP-binding</keyword>
<evidence type="ECO:0000313" key="4">
    <source>
        <dbReference type="Proteomes" id="UP000789901"/>
    </source>
</evidence>
<protein>
    <submittedName>
        <fullName evidence="3">2099_t:CDS:1</fullName>
    </submittedName>
</protein>
<feature type="non-terminal residue" evidence="3">
    <location>
        <position position="117"/>
    </location>
</feature>
<dbReference type="InterPro" id="IPR011009">
    <property type="entry name" value="Kinase-like_dom_sf"/>
</dbReference>
<dbReference type="SUPFAM" id="SSF56112">
    <property type="entry name" value="Protein kinase-like (PK-like)"/>
    <property type="match status" value="1"/>
</dbReference>
<reference evidence="3 4" key="1">
    <citation type="submission" date="2021-06" db="EMBL/GenBank/DDBJ databases">
        <authorList>
            <person name="Kallberg Y."/>
            <person name="Tangrot J."/>
            <person name="Rosling A."/>
        </authorList>
    </citation>
    <scope>NUCLEOTIDE SEQUENCE [LARGE SCALE GENOMIC DNA]</scope>
    <source>
        <strain evidence="3 4">120-4 pot B 10/14</strain>
    </source>
</reference>
<dbReference type="EMBL" id="CAJVQB010111579">
    <property type="protein sequence ID" value="CAG8852405.1"/>
    <property type="molecule type" value="Genomic_DNA"/>
</dbReference>
<dbReference type="InterPro" id="IPR017441">
    <property type="entry name" value="Protein_kinase_ATP_BS"/>
</dbReference>